<proteinExistence type="predicted"/>
<evidence type="ECO:0008006" key="4">
    <source>
        <dbReference type="Google" id="ProtNLM"/>
    </source>
</evidence>
<dbReference type="InParanoid" id="A0A1Q3AMF5"/>
<feature type="non-terminal residue" evidence="2">
    <location>
        <position position="1"/>
    </location>
</feature>
<feature type="compositionally biased region" description="Polar residues" evidence="1">
    <location>
        <begin position="201"/>
        <end position="215"/>
    </location>
</feature>
<reference evidence="3" key="1">
    <citation type="submission" date="2016-04" db="EMBL/GenBank/DDBJ databases">
        <title>Cephalotus genome sequencing.</title>
        <authorList>
            <person name="Fukushima K."/>
            <person name="Hasebe M."/>
            <person name="Fang X."/>
        </authorList>
    </citation>
    <scope>NUCLEOTIDE SEQUENCE [LARGE SCALE GENOMIC DNA]</scope>
    <source>
        <strain evidence="3">cv. St1</strain>
    </source>
</reference>
<feature type="non-terminal residue" evidence="2">
    <location>
        <position position="251"/>
    </location>
</feature>
<feature type="compositionally biased region" description="Polar residues" evidence="1">
    <location>
        <begin position="173"/>
        <end position="191"/>
    </location>
</feature>
<dbReference type="PANTHER" id="PTHR33325:SF5">
    <property type="entry name" value="TRANSCRIPTION FACTOR INTERACTOR AND REGULATOR CCHC(ZN) FAMILY"/>
    <property type="match status" value="1"/>
</dbReference>
<comment type="caution">
    <text evidence="2">The sequence shown here is derived from an EMBL/GenBank/DDBJ whole genome shotgun (WGS) entry which is preliminary data.</text>
</comment>
<name>A0A1Q3AMF5_CEPFO</name>
<protein>
    <recommendedName>
        <fullName evidence="4">UBN2 domain-containing protein</fullName>
    </recommendedName>
</protein>
<feature type="compositionally biased region" description="Basic residues" evidence="1">
    <location>
        <begin position="157"/>
        <end position="169"/>
    </location>
</feature>
<dbReference type="Proteomes" id="UP000187406">
    <property type="component" value="Unassembled WGS sequence"/>
</dbReference>
<organism evidence="2 3">
    <name type="scientific">Cephalotus follicularis</name>
    <name type="common">Albany pitcher plant</name>
    <dbReference type="NCBI Taxonomy" id="3775"/>
    <lineage>
        <taxon>Eukaryota</taxon>
        <taxon>Viridiplantae</taxon>
        <taxon>Streptophyta</taxon>
        <taxon>Embryophyta</taxon>
        <taxon>Tracheophyta</taxon>
        <taxon>Spermatophyta</taxon>
        <taxon>Magnoliopsida</taxon>
        <taxon>eudicotyledons</taxon>
        <taxon>Gunneridae</taxon>
        <taxon>Pentapetalae</taxon>
        <taxon>rosids</taxon>
        <taxon>fabids</taxon>
        <taxon>Oxalidales</taxon>
        <taxon>Cephalotaceae</taxon>
        <taxon>Cephalotus</taxon>
    </lineage>
</organism>
<dbReference type="PANTHER" id="PTHR33325">
    <property type="entry name" value="ZINC FINGER, CCHC-TYPE-RELATED"/>
    <property type="match status" value="1"/>
</dbReference>
<gene>
    <name evidence="2" type="ORF">CFOL_v3_00470</name>
</gene>
<keyword evidence="3" id="KW-1185">Reference proteome</keyword>
<dbReference type="EMBL" id="BDDD01000011">
    <property type="protein sequence ID" value="GAV56931.1"/>
    <property type="molecule type" value="Genomic_DNA"/>
</dbReference>
<evidence type="ECO:0000313" key="2">
    <source>
        <dbReference type="EMBL" id="GAV56931.1"/>
    </source>
</evidence>
<sequence>LIFLRHHIDDDLKYEYFTVKIPLELWQNLNDRFEHLKAVVLPKALNDWSQLRFQDFKTVSEYNSTLFKIVLQLKMCGEVITEDMLLEKTYQTFHASNVLLQQQYRLHGFKKYRELIGSLLIAEQNNELLLQNHENRPTDSAPLPEVNATSSYFGGRGRGRGRGRRRGRGSGRNQNFLGPRNNNSMKWQNPDTKQHKKWRNPGQSSNDEQTQNRKGNCNRYGMEGHWYRACRTVKHWVDLYQDSLKEKDKRI</sequence>
<evidence type="ECO:0000313" key="3">
    <source>
        <dbReference type="Proteomes" id="UP000187406"/>
    </source>
</evidence>
<evidence type="ECO:0000256" key="1">
    <source>
        <dbReference type="SAM" id="MobiDB-lite"/>
    </source>
</evidence>
<dbReference type="AlphaFoldDB" id="A0A1Q3AMF5"/>
<accession>A0A1Q3AMF5</accession>
<feature type="region of interest" description="Disordered" evidence="1">
    <location>
        <begin position="134"/>
        <end position="220"/>
    </location>
</feature>